<comment type="caution">
    <text evidence="11">The sequence shown here is derived from an EMBL/GenBank/DDBJ whole genome shotgun (WGS) entry which is preliminary data.</text>
</comment>
<evidence type="ECO:0000313" key="12">
    <source>
        <dbReference type="Proteomes" id="UP000214684"/>
    </source>
</evidence>
<evidence type="ECO:0000256" key="4">
    <source>
        <dbReference type="ARBA" id="ARBA00010281"/>
    </source>
</evidence>
<evidence type="ECO:0000313" key="11">
    <source>
        <dbReference type="EMBL" id="OXG02836.1"/>
    </source>
</evidence>
<accession>A0A227P0W2</accession>
<evidence type="ECO:0000256" key="3">
    <source>
        <dbReference type="ARBA" id="ARBA00004964"/>
    </source>
</evidence>
<sequence>MEIFHISAECYPMAKVGGLADVVGALPKYQRNAGHQVCVVVPGYDTKFKNENDFECVHSGTVKLGNFDFQFNVLKENTDKLGYELYLIEINELFNRSNVYGYEDDIERFLSFQIATLDWISTRKTVPGIINCHDHHTGLIPFLVKYAYKYEPLRTIKTVLTIHNGLYQGWFGFDKLHYLPEFDLRHVGFLEWNNSLNSLAVGVKCAQAVTTVSPSYLDEINISANGLEELFNSVRNKSKGILNGIDIEVWNPDTDKMIAENFSIETFEVGKQLNKEKLCEQFELDPAKPLFSFIGRLFEEKGGDLLPQASALALSENFENINILILGSGNSAIEEQLTQLRKDYNGNYNVFIGYNEELAHLIYAGSDYILMPSRVEPCGLNQMYALRYGTVPIVRRTGGLRDTVVDFGDNGNGICHDQASVGDICYSINRAVKLYDDKINFNKIIKRAMAIDHSWESVCQEYIDIYTLIIEKNEI</sequence>
<dbReference type="InterPro" id="IPR011835">
    <property type="entry name" value="GS/SS"/>
</dbReference>
<dbReference type="HAMAP" id="MF_00484">
    <property type="entry name" value="Glycogen_synth"/>
    <property type="match status" value="1"/>
</dbReference>
<evidence type="ECO:0000259" key="10">
    <source>
        <dbReference type="Pfam" id="PF08323"/>
    </source>
</evidence>
<dbReference type="GO" id="GO:0009011">
    <property type="term" value="F:alpha-1,4-glucan glucosyltransferase (ADP-glucose donor) activity"/>
    <property type="evidence" value="ECO:0007669"/>
    <property type="project" value="UniProtKB-UniRule"/>
</dbReference>
<comment type="function">
    <text evidence="2 8">Synthesizes alpha-1,4-glucan chains using ADP-glucose.</text>
</comment>
<keyword evidence="12" id="KW-1185">Reference proteome</keyword>
<evidence type="ECO:0000256" key="1">
    <source>
        <dbReference type="ARBA" id="ARBA00001478"/>
    </source>
</evidence>
<dbReference type="EMBL" id="MUGS01000041">
    <property type="protein sequence ID" value="OXG02836.1"/>
    <property type="molecule type" value="Genomic_DNA"/>
</dbReference>
<keyword evidence="7 8" id="KW-0320">Glycogen biosynthesis</keyword>
<dbReference type="Pfam" id="PF00534">
    <property type="entry name" value="Glycos_transf_1"/>
    <property type="match status" value="1"/>
</dbReference>
<proteinExistence type="inferred from homology"/>
<dbReference type="InterPro" id="IPR001296">
    <property type="entry name" value="Glyco_trans_1"/>
</dbReference>
<dbReference type="AlphaFoldDB" id="A0A227P0W2"/>
<organism evidence="11 12">
    <name type="scientific">Flavobacterium araucananum</name>
    <dbReference type="NCBI Taxonomy" id="946678"/>
    <lineage>
        <taxon>Bacteria</taxon>
        <taxon>Pseudomonadati</taxon>
        <taxon>Bacteroidota</taxon>
        <taxon>Flavobacteriia</taxon>
        <taxon>Flavobacteriales</taxon>
        <taxon>Flavobacteriaceae</taxon>
        <taxon>Flavobacterium</taxon>
    </lineage>
</organism>
<feature type="domain" description="Starch synthase catalytic" evidence="10">
    <location>
        <begin position="3"/>
        <end position="231"/>
    </location>
</feature>
<dbReference type="GO" id="GO:0004373">
    <property type="term" value="F:alpha-1,4-glucan glucosyltransferase (UDP-glucose donor) activity"/>
    <property type="evidence" value="ECO:0007669"/>
    <property type="project" value="InterPro"/>
</dbReference>
<comment type="similarity">
    <text evidence="4 8">Belongs to the glycosyltransferase 1 family. Bacterial/plant glycogen synthase subfamily.</text>
</comment>
<dbReference type="OrthoDB" id="9808590at2"/>
<evidence type="ECO:0000256" key="6">
    <source>
        <dbReference type="ARBA" id="ARBA00022679"/>
    </source>
</evidence>
<evidence type="ECO:0000256" key="7">
    <source>
        <dbReference type="ARBA" id="ARBA00023056"/>
    </source>
</evidence>
<dbReference type="GO" id="GO:0005978">
    <property type="term" value="P:glycogen biosynthetic process"/>
    <property type="evidence" value="ECO:0007669"/>
    <property type="project" value="UniProtKB-UniRule"/>
</dbReference>
<keyword evidence="5 8" id="KW-0328">Glycosyltransferase</keyword>
<dbReference type="PANTHER" id="PTHR45825">
    <property type="entry name" value="GRANULE-BOUND STARCH SYNTHASE 1, CHLOROPLASTIC/AMYLOPLASTIC"/>
    <property type="match status" value="1"/>
</dbReference>
<evidence type="ECO:0000259" key="9">
    <source>
        <dbReference type="Pfam" id="PF00534"/>
    </source>
</evidence>
<name>A0A227P0W2_9FLAO</name>
<comment type="catalytic activity">
    <reaction evidence="1 8">
        <text>[(1-&gt;4)-alpha-D-glucosyl](n) + ADP-alpha-D-glucose = [(1-&gt;4)-alpha-D-glucosyl](n+1) + ADP + H(+)</text>
        <dbReference type="Rhea" id="RHEA:18189"/>
        <dbReference type="Rhea" id="RHEA-COMP:9584"/>
        <dbReference type="Rhea" id="RHEA-COMP:9587"/>
        <dbReference type="ChEBI" id="CHEBI:15378"/>
        <dbReference type="ChEBI" id="CHEBI:15444"/>
        <dbReference type="ChEBI" id="CHEBI:57498"/>
        <dbReference type="ChEBI" id="CHEBI:456216"/>
        <dbReference type="EC" id="2.4.1.21"/>
    </reaction>
</comment>
<evidence type="ECO:0000256" key="8">
    <source>
        <dbReference type="HAMAP-Rule" id="MF_00484"/>
    </source>
</evidence>
<dbReference type="CDD" id="cd03791">
    <property type="entry name" value="GT5_Glycogen_synthase_DULL1-like"/>
    <property type="match status" value="1"/>
</dbReference>
<dbReference type="RefSeq" id="WP_089480906.1">
    <property type="nucleotide sequence ID" value="NZ_MUGS01000041.1"/>
</dbReference>
<evidence type="ECO:0000256" key="2">
    <source>
        <dbReference type="ARBA" id="ARBA00002764"/>
    </source>
</evidence>
<dbReference type="NCBIfam" id="TIGR02095">
    <property type="entry name" value="glgA"/>
    <property type="match status" value="1"/>
</dbReference>
<reference evidence="11 12" key="1">
    <citation type="submission" date="2016-11" db="EMBL/GenBank/DDBJ databases">
        <title>Whole genomes of Flavobacteriaceae.</title>
        <authorList>
            <person name="Stine C."/>
            <person name="Li C."/>
            <person name="Tadesse D."/>
        </authorList>
    </citation>
    <scope>NUCLEOTIDE SEQUENCE [LARGE SCALE GENOMIC DNA]</scope>
    <source>
        <strain evidence="11 12">DSM 24704</strain>
    </source>
</reference>
<keyword evidence="6 8" id="KW-0808">Transferase</keyword>
<dbReference type="Gene3D" id="3.40.50.2000">
    <property type="entry name" value="Glycogen Phosphorylase B"/>
    <property type="match status" value="2"/>
</dbReference>
<comment type="pathway">
    <text evidence="3 8">Glycan biosynthesis; glycogen biosynthesis.</text>
</comment>
<evidence type="ECO:0000256" key="5">
    <source>
        <dbReference type="ARBA" id="ARBA00022676"/>
    </source>
</evidence>
<dbReference type="InterPro" id="IPR013534">
    <property type="entry name" value="Starch_synth_cat_dom"/>
</dbReference>
<dbReference type="Pfam" id="PF08323">
    <property type="entry name" value="Glyco_transf_5"/>
    <property type="match status" value="1"/>
</dbReference>
<protein>
    <recommendedName>
        <fullName evidence="8">Glycogen synthase</fullName>
        <ecNumber evidence="8">2.4.1.21</ecNumber>
    </recommendedName>
    <alternativeName>
        <fullName evidence="8">Starch [bacterial glycogen] synthase</fullName>
    </alternativeName>
</protein>
<gene>
    <name evidence="8" type="primary">glgA</name>
    <name evidence="11" type="ORF">B0A64_18085</name>
</gene>
<dbReference type="PANTHER" id="PTHR45825:SF11">
    <property type="entry name" value="ALPHA AMYLASE DOMAIN-CONTAINING PROTEIN"/>
    <property type="match status" value="1"/>
</dbReference>
<feature type="domain" description="Glycosyl transferase family 1" evidence="9">
    <location>
        <begin position="275"/>
        <end position="437"/>
    </location>
</feature>
<feature type="binding site" evidence="8">
    <location>
        <position position="15"/>
    </location>
    <ligand>
        <name>ADP-alpha-D-glucose</name>
        <dbReference type="ChEBI" id="CHEBI:57498"/>
    </ligand>
</feature>
<dbReference type="UniPathway" id="UPA00164"/>
<dbReference type="EC" id="2.4.1.21" evidence="8"/>
<dbReference type="SUPFAM" id="SSF53756">
    <property type="entry name" value="UDP-Glycosyltransferase/glycogen phosphorylase"/>
    <property type="match status" value="1"/>
</dbReference>
<dbReference type="Proteomes" id="UP000214684">
    <property type="component" value="Unassembled WGS sequence"/>
</dbReference>